<name>A0ABP8E1F3_9MICO</name>
<sequence>MILQVVGDESGSDGENLSSATHRTFSYGTTALSIAEAQDVVVQTREALGSTKAEARQGSELKASKLFKKHRTVAESLFLPGGPLAATSSVYLADKAKFLAGKMISLLVEEHESSLGTPPAMHIQGYYADEMTDQILPALDESTRAELLSSFNALCKSYKVPFAPTGRADRFIRALRLANVAGSHNRRASRMLGRLWDARHEAYAIEGDDSATLDLDPMLPTMLVVATTWHNRFHGAAFEMYIDEYRQLTPLMFEIIKSVASSMYGVRLQDIVQINSATDPRVQLADWIAGAGRIAAGEVLSGTPSRLSDLVRPLIDPDSMRSPDSALQRWLDGGSSFEA</sequence>
<organism evidence="1 2">
    <name type="scientific">Frondihabitans peucedani</name>
    <dbReference type="NCBI Taxonomy" id="598626"/>
    <lineage>
        <taxon>Bacteria</taxon>
        <taxon>Bacillati</taxon>
        <taxon>Actinomycetota</taxon>
        <taxon>Actinomycetes</taxon>
        <taxon>Micrococcales</taxon>
        <taxon>Microbacteriaceae</taxon>
        <taxon>Frondihabitans</taxon>
    </lineage>
</organism>
<proteinExistence type="predicted"/>
<protein>
    <recommendedName>
        <fullName evidence="3">DUF3800 domain-containing protein</fullName>
    </recommendedName>
</protein>
<evidence type="ECO:0008006" key="3">
    <source>
        <dbReference type="Google" id="ProtNLM"/>
    </source>
</evidence>
<keyword evidence="2" id="KW-1185">Reference proteome</keyword>
<gene>
    <name evidence="1" type="ORF">GCM10022256_15880</name>
</gene>
<comment type="caution">
    <text evidence="1">The sequence shown here is derived from an EMBL/GenBank/DDBJ whole genome shotgun (WGS) entry which is preliminary data.</text>
</comment>
<dbReference type="Proteomes" id="UP001501594">
    <property type="component" value="Unassembled WGS sequence"/>
</dbReference>
<evidence type="ECO:0000313" key="1">
    <source>
        <dbReference type="EMBL" id="GAA4265976.1"/>
    </source>
</evidence>
<accession>A0ABP8E1F3</accession>
<dbReference type="RefSeq" id="WP_344794802.1">
    <property type="nucleotide sequence ID" value="NZ_BAABAU010000001.1"/>
</dbReference>
<dbReference type="EMBL" id="BAABAU010000001">
    <property type="protein sequence ID" value="GAA4265976.1"/>
    <property type="molecule type" value="Genomic_DNA"/>
</dbReference>
<evidence type="ECO:0000313" key="2">
    <source>
        <dbReference type="Proteomes" id="UP001501594"/>
    </source>
</evidence>
<reference evidence="2" key="1">
    <citation type="journal article" date="2019" name="Int. J. Syst. Evol. Microbiol.">
        <title>The Global Catalogue of Microorganisms (GCM) 10K type strain sequencing project: providing services to taxonomists for standard genome sequencing and annotation.</title>
        <authorList>
            <consortium name="The Broad Institute Genomics Platform"/>
            <consortium name="The Broad Institute Genome Sequencing Center for Infectious Disease"/>
            <person name="Wu L."/>
            <person name="Ma J."/>
        </authorList>
    </citation>
    <scope>NUCLEOTIDE SEQUENCE [LARGE SCALE GENOMIC DNA]</scope>
    <source>
        <strain evidence="2">JCM 17442</strain>
    </source>
</reference>